<proteinExistence type="predicted"/>
<evidence type="ECO:0000313" key="1">
    <source>
        <dbReference type="EMBL" id="JAD45447.1"/>
    </source>
</evidence>
<name>A0A0A9AEC3_ARUDO</name>
<dbReference type="AlphaFoldDB" id="A0A0A9AEC3"/>
<sequence length="21" mass="2499">MGFNSKYILTYFCCFAARSYL</sequence>
<dbReference type="EMBL" id="GBRH01252448">
    <property type="protein sequence ID" value="JAD45447.1"/>
    <property type="molecule type" value="Transcribed_RNA"/>
</dbReference>
<organism evidence="1">
    <name type="scientific">Arundo donax</name>
    <name type="common">Giant reed</name>
    <name type="synonym">Donax arundinaceus</name>
    <dbReference type="NCBI Taxonomy" id="35708"/>
    <lineage>
        <taxon>Eukaryota</taxon>
        <taxon>Viridiplantae</taxon>
        <taxon>Streptophyta</taxon>
        <taxon>Embryophyta</taxon>
        <taxon>Tracheophyta</taxon>
        <taxon>Spermatophyta</taxon>
        <taxon>Magnoliopsida</taxon>
        <taxon>Liliopsida</taxon>
        <taxon>Poales</taxon>
        <taxon>Poaceae</taxon>
        <taxon>PACMAD clade</taxon>
        <taxon>Arundinoideae</taxon>
        <taxon>Arundineae</taxon>
        <taxon>Arundo</taxon>
    </lineage>
</organism>
<accession>A0A0A9AEC3</accession>
<reference evidence="1" key="2">
    <citation type="journal article" date="2015" name="Data Brief">
        <title>Shoot transcriptome of the giant reed, Arundo donax.</title>
        <authorList>
            <person name="Barrero R.A."/>
            <person name="Guerrero F.D."/>
            <person name="Moolhuijzen P."/>
            <person name="Goolsby J.A."/>
            <person name="Tidwell J."/>
            <person name="Bellgard S.E."/>
            <person name="Bellgard M.I."/>
        </authorList>
    </citation>
    <scope>NUCLEOTIDE SEQUENCE</scope>
    <source>
        <tissue evidence="1">Shoot tissue taken approximately 20 cm above the soil surface</tissue>
    </source>
</reference>
<reference evidence="1" key="1">
    <citation type="submission" date="2014-09" db="EMBL/GenBank/DDBJ databases">
        <authorList>
            <person name="Magalhaes I.L.F."/>
            <person name="Oliveira U."/>
            <person name="Santos F.R."/>
            <person name="Vidigal T.H.D.A."/>
            <person name="Brescovit A.D."/>
            <person name="Santos A.J."/>
        </authorList>
    </citation>
    <scope>NUCLEOTIDE SEQUENCE</scope>
    <source>
        <tissue evidence="1">Shoot tissue taken approximately 20 cm above the soil surface</tissue>
    </source>
</reference>
<protein>
    <submittedName>
        <fullName evidence="1">Uncharacterized protein</fullName>
    </submittedName>
</protein>